<dbReference type="InterPro" id="IPR035992">
    <property type="entry name" value="Ricin_B-like_lectins"/>
</dbReference>
<comment type="caution">
    <text evidence="1">The sequence shown here is derived from an EMBL/GenBank/DDBJ whole genome shotgun (WGS) entry which is preliminary data.</text>
</comment>
<dbReference type="EMBL" id="JACEFO010002724">
    <property type="protein sequence ID" value="KAF8650500.1"/>
    <property type="molecule type" value="Genomic_DNA"/>
</dbReference>
<organism evidence="1 2">
    <name type="scientific">Digitaria exilis</name>
    <dbReference type="NCBI Taxonomy" id="1010633"/>
    <lineage>
        <taxon>Eukaryota</taxon>
        <taxon>Viridiplantae</taxon>
        <taxon>Streptophyta</taxon>
        <taxon>Embryophyta</taxon>
        <taxon>Tracheophyta</taxon>
        <taxon>Spermatophyta</taxon>
        <taxon>Magnoliopsida</taxon>
        <taxon>Liliopsida</taxon>
        <taxon>Poales</taxon>
        <taxon>Poaceae</taxon>
        <taxon>PACMAD clade</taxon>
        <taxon>Panicoideae</taxon>
        <taxon>Panicodae</taxon>
        <taxon>Paniceae</taxon>
        <taxon>Anthephorinae</taxon>
        <taxon>Digitaria</taxon>
    </lineage>
</organism>
<protein>
    <recommendedName>
        <fullName evidence="3">Lectin</fullName>
    </recommendedName>
</protein>
<dbReference type="Proteomes" id="UP000636709">
    <property type="component" value="Unassembled WGS sequence"/>
</dbReference>
<dbReference type="InterPro" id="IPR040249">
    <property type="entry name" value="Ricin_B-like_lectin_EULS3-like"/>
</dbReference>
<evidence type="ECO:0000313" key="2">
    <source>
        <dbReference type="Proteomes" id="UP000636709"/>
    </source>
</evidence>
<dbReference type="AlphaFoldDB" id="A0A835A0U6"/>
<dbReference type="SUPFAM" id="SSF50370">
    <property type="entry name" value="Ricin B-like lectins"/>
    <property type="match status" value="2"/>
</dbReference>
<reference evidence="1" key="1">
    <citation type="submission" date="2020-07" db="EMBL/GenBank/DDBJ databases">
        <title>Genome sequence and genetic diversity analysis of an under-domesticated orphan crop, white fonio (Digitaria exilis).</title>
        <authorList>
            <person name="Bennetzen J.L."/>
            <person name="Chen S."/>
            <person name="Ma X."/>
            <person name="Wang X."/>
            <person name="Yssel A.E.J."/>
            <person name="Chaluvadi S.R."/>
            <person name="Johnson M."/>
            <person name="Gangashetty P."/>
            <person name="Hamidou F."/>
            <person name="Sanogo M.D."/>
            <person name="Zwaenepoel A."/>
            <person name="Wallace J."/>
            <person name="Van De Peer Y."/>
            <person name="Van Deynze A."/>
        </authorList>
    </citation>
    <scope>NUCLEOTIDE SEQUENCE</scope>
    <source>
        <tissue evidence="1">Leaves</tissue>
    </source>
</reference>
<dbReference type="PANTHER" id="PTHR31257">
    <property type="entry name" value="RICIN B-LIKE LECTIN EULS3"/>
    <property type="match status" value="1"/>
</dbReference>
<proteinExistence type="predicted"/>
<accession>A0A835A0U6</accession>
<name>A0A835A0U6_9POAL</name>
<dbReference type="OrthoDB" id="7769065at2759"/>
<evidence type="ECO:0000313" key="1">
    <source>
        <dbReference type="EMBL" id="KAF8650500.1"/>
    </source>
</evidence>
<dbReference type="CDD" id="cd23431">
    <property type="entry name" value="beta-trefoil_Ricin_AtEULS3-like"/>
    <property type="match status" value="1"/>
</dbReference>
<evidence type="ECO:0008006" key="3">
    <source>
        <dbReference type="Google" id="ProtNLM"/>
    </source>
</evidence>
<dbReference type="PANTHER" id="PTHR31257:SF18">
    <property type="entry name" value="PH DOMAIN-CONTAINING PROTEIN"/>
    <property type="match status" value="1"/>
</dbReference>
<keyword evidence="2" id="KW-1185">Reference proteome</keyword>
<gene>
    <name evidence="1" type="ORF">HU200_063869</name>
</gene>
<sequence>MPAFWWHRGRSSLRGACGEQQPTFKVFCRADERRCLAVRDGALVLAPADPADEHQHWFKDARLSLWVKDVEGNPVFSLVNKATGLAVQHSLGPNRPVRLIMFDPDDFDESVLWTESGHLGREFGSIRPMHNVRFGLDAIPIDGEDDDNDGVTFVLSECTRGDTQSWNILYWNDEANTTLAGLESEPTCRIYCKADESFSVTIRNGTVCLAPTDSGDAYQHWIQDKRPGSMIKDGDAYLAFALVNSVTGDAIRGSEGFRRGTVNLVPYNPFYMDLSVLWATSWDKGHGFRCIHLVDNMSMNMDAFHGDGANIVLSLCCEPDDNLHWKIVPWCPVVENLESRNLGDLVFKGSEIKNGPLHIHNGEEKLGATEKTGEKSLPLVMLKLRL</sequence>